<evidence type="ECO:0000256" key="9">
    <source>
        <dbReference type="RuleBase" id="RU364116"/>
    </source>
</evidence>
<keyword evidence="3 9" id="KW-0349">Heme</keyword>
<evidence type="ECO:0000256" key="2">
    <source>
        <dbReference type="ARBA" id="ARBA00017228"/>
    </source>
</evidence>
<keyword evidence="6 9" id="KW-0408">Iron</keyword>
<evidence type="ECO:0000256" key="8">
    <source>
        <dbReference type="ARBA" id="ARBA00023186"/>
    </source>
</evidence>
<comment type="similarity">
    <text evidence="1">Belongs to the anaerobic coproporphyrinogen-III oxidase family. HemW subfamily.</text>
</comment>
<dbReference type="PANTHER" id="PTHR13932">
    <property type="entry name" value="COPROPORPHYRINIGEN III OXIDASE"/>
    <property type="match status" value="1"/>
</dbReference>
<evidence type="ECO:0000256" key="6">
    <source>
        <dbReference type="ARBA" id="ARBA00023004"/>
    </source>
</evidence>
<dbReference type="SFLD" id="SFLDG01082">
    <property type="entry name" value="B12-binding_domain_containing"/>
    <property type="match status" value="1"/>
</dbReference>
<dbReference type="AlphaFoldDB" id="A0A7X2P8L0"/>
<evidence type="ECO:0000256" key="5">
    <source>
        <dbReference type="ARBA" id="ARBA00022723"/>
    </source>
</evidence>
<proteinExistence type="inferred from homology"/>
<dbReference type="GO" id="GO:0006779">
    <property type="term" value="P:porphyrin-containing compound biosynthetic process"/>
    <property type="evidence" value="ECO:0007669"/>
    <property type="project" value="InterPro"/>
</dbReference>
<evidence type="ECO:0000313" key="11">
    <source>
        <dbReference type="EMBL" id="MST82233.1"/>
    </source>
</evidence>
<dbReference type="Gene3D" id="3.20.20.70">
    <property type="entry name" value="Aldolase class I"/>
    <property type="match status" value="1"/>
</dbReference>
<gene>
    <name evidence="11" type="primary">hemW</name>
    <name evidence="11" type="ORF">FYJ60_07890</name>
</gene>
<dbReference type="Pfam" id="PF04055">
    <property type="entry name" value="Radical_SAM"/>
    <property type="match status" value="1"/>
</dbReference>
<evidence type="ECO:0000256" key="1">
    <source>
        <dbReference type="ARBA" id="ARBA00006100"/>
    </source>
</evidence>
<dbReference type="InterPro" id="IPR007197">
    <property type="entry name" value="rSAM"/>
</dbReference>
<dbReference type="SFLD" id="SFLDF00562">
    <property type="entry name" value="HemN-like__clustered_with_heat"/>
    <property type="match status" value="1"/>
</dbReference>
<accession>A0A7X2P8L0</accession>
<evidence type="ECO:0000256" key="7">
    <source>
        <dbReference type="ARBA" id="ARBA00023014"/>
    </source>
</evidence>
<dbReference type="InterPro" id="IPR058240">
    <property type="entry name" value="rSAM_sf"/>
</dbReference>
<dbReference type="GO" id="GO:0004109">
    <property type="term" value="F:coproporphyrinogen oxidase activity"/>
    <property type="evidence" value="ECO:0007669"/>
    <property type="project" value="InterPro"/>
</dbReference>
<organism evidence="11 12">
    <name type="scientific">Bilifractor porci</name>
    <dbReference type="NCBI Taxonomy" id="2606636"/>
    <lineage>
        <taxon>Bacteria</taxon>
        <taxon>Bacillati</taxon>
        <taxon>Bacillota</taxon>
        <taxon>Clostridia</taxon>
        <taxon>Lachnospirales</taxon>
        <taxon>Lachnospiraceae</taxon>
        <taxon>Bilifractor</taxon>
    </lineage>
</organism>
<reference evidence="11 12" key="1">
    <citation type="submission" date="2019-08" db="EMBL/GenBank/DDBJ databases">
        <title>In-depth cultivation of the pig gut microbiome towards novel bacterial diversity and tailored functional studies.</title>
        <authorList>
            <person name="Wylensek D."/>
            <person name="Hitch T.C.A."/>
            <person name="Clavel T."/>
        </authorList>
    </citation>
    <scope>NUCLEOTIDE SEQUENCE [LARGE SCALE GENOMIC DNA]</scope>
    <source>
        <strain evidence="11 12">Oil+RF-744-WCA-WT-13</strain>
    </source>
</reference>
<dbReference type="GO" id="GO:0005737">
    <property type="term" value="C:cytoplasm"/>
    <property type="evidence" value="ECO:0007669"/>
    <property type="project" value="UniProtKB-SubCell"/>
</dbReference>
<dbReference type="PANTHER" id="PTHR13932:SF5">
    <property type="entry name" value="RADICAL S-ADENOSYL METHIONINE DOMAIN-CONTAINING PROTEIN 1, MITOCHONDRIAL"/>
    <property type="match status" value="1"/>
</dbReference>
<dbReference type="Pfam" id="PF06969">
    <property type="entry name" value="HemN_C"/>
    <property type="match status" value="1"/>
</dbReference>
<name>A0A7X2P8L0_9FIRM</name>
<dbReference type="SUPFAM" id="SSF102114">
    <property type="entry name" value="Radical SAM enzymes"/>
    <property type="match status" value="1"/>
</dbReference>
<evidence type="ECO:0000256" key="3">
    <source>
        <dbReference type="ARBA" id="ARBA00022617"/>
    </source>
</evidence>
<comment type="subcellular location">
    <subcellularLocation>
        <location evidence="9">Cytoplasm</location>
    </subcellularLocation>
</comment>
<dbReference type="InterPro" id="IPR004559">
    <property type="entry name" value="HemW-like"/>
</dbReference>
<dbReference type="EMBL" id="VUMV01000005">
    <property type="protein sequence ID" value="MST82233.1"/>
    <property type="molecule type" value="Genomic_DNA"/>
</dbReference>
<dbReference type="InterPro" id="IPR006638">
    <property type="entry name" value="Elp3/MiaA/NifB-like_rSAM"/>
</dbReference>
<keyword evidence="5 9" id="KW-0479">Metal-binding</keyword>
<feature type="domain" description="Radical SAM core" evidence="10">
    <location>
        <begin position="13"/>
        <end position="264"/>
    </location>
</feature>
<dbReference type="PROSITE" id="PS51918">
    <property type="entry name" value="RADICAL_SAM"/>
    <property type="match status" value="1"/>
</dbReference>
<comment type="caution">
    <text evidence="11">The sequence shown here is derived from an EMBL/GenBank/DDBJ whole genome shotgun (WGS) entry which is preliminary data.</text>
</comment>
<evidence type="ECO:0000259" key="10">
    <source>
        <dbReference type="PROSITE" id="PS51918"/>
    </source>
</evidence>
<keyword evidence="8 9" id="KW-0143">Chaperone</keyword>
<dbReference type="GO" id="GO:0051539">
    <property type="term" value="F:4 iron, 4 sulfur cluster binding"/>
    <property type="evidence" value="ECO:0007669"/>
    <property type="project" value="UniProtKB-UniRule"/>
</dbReference>
<keyword evidence="7 9" id="KW-0411">Iron-sulfur</keyword>
<dbReference type="RefSeq" id="WP_154458147.1">
    <property type="nucleotide sequence ID" value="NZ_VUMV01000005.1"/>
</dbReference>
<keyword evidence="9" id="KW-0963">Cytoplasm</keyword>
<evidence type="ECO:0000256" key="4">
    <source>
        <dbReference type="ARBA" id="ARBA00022691"/>
    </source>
</evidence>
<dbReference type="SFLD" id="SFLDF00288">
    <property type="entry name" value="HemN-like__clustered_with_nucl"/>
    <property type="match status" value="1"/>
</dbReference>
<keyword evidence="4 9" id="KW-0949">S-adenosyl-L-methionine</keyword>
<evidence type="ECO:0000313" key="12">
    <source>
        <dbReference type="Proteomes" id="UP000466864"/>
    </source>
</evidence>
<comment type="function">
    <text evidence="9">Probably acts as a heme chaperone, transferring heme to an unknown acceptor. Binds one molecule of heme per monomer, possibly covalently. Binds 1 [4Fe-4S] cluster. The cluster is coordinated with 3 cysteines and an exchangeable S-adenosyl-L-methionine.</text>
</comment>
<dbReference type="SFLD" id="SFLDG01065">
    <property type="entry name" value="anaerobic_coproporphyrinogen-I"/>
    <property type="match status" value="1"/>
</dbReference>
<dbReference type="InterPro" id="IPR010723">
    <property type="entry name" value="HemN_C"/>
</dbReference>
<dbReference type="Proteomes" id="UP000466864">
    <property type="component" value="Unassembled WGS sequence"/>
</dbReference>
<protein>
    <recommendedName>
        <fullName evidence="2 9">Heme chaperone HemW</fullName>
    </recommendedName>
</protein>
<dbReference type="SFLD" id="SFLDS00029">
    <property type="entry name" value="Radical_SAM"/>
    <property type="match status" value="1"/>
</dbReference>
<dbReference type="InterPro" id="IPR034505">
    <property type="entry name" value="Coproporphyrinogen-III_oxidase"/>
</dbReference>
<dbReference type="SMART" id="SM00729">
    <property type="entry name" value="Elp3"/>
    <property type="match status" value="1"/>
</dbReference>
<dbReference type="GO" id="GO:0046872">
    <property type="term" value="F:metal ion binding"/>
    <property type="evidence" value="ECO:0007669"/>
    <property type="project" value="UniProtKB-UniRule"/>
</dbReference>
<dbReference type="NCBIfam" id="TIGR00539">
    <property type="entry name" value="hemN_rel"/>
    <property type="match status" value="1"/>
</dbReference>
<dbReference type="InterPro" id="IPR013785">
    <property type="entry name" value="Aldolase_TIM"/>
</dbReference>
<sequence>MPEQFGVSGNPRGKKKQEIELYLHLPFCVKKCAYCDFLSFPSGAEAQDAYVEALKGEIRDYFAEMEEKDRTEYRLRSVFIGGGTPSLLPADQIAGILAEIRRVLPGTVSVEGSCEITIEANPGTLNLQKLTLYRDSGINRISIGCQSADDGELEVLGRIHSFADFRESFSLAREAGFENINVDLMSGLPGQTLQGWEKTLRTVAEYGPEHISAYSLILEEGTPLFRRYAGKDAKDAVPPLPDEEVEREMYQRTEEILREYGLCRYEISNYAKPGYESLHNIGYWNGTLYKGFGLGAASLLPGSGLSFGGRTEGTGEIRLRVRNTEDLDRYLDSPSSCGRVEERLTKKDQMAEFMILGFRMIRGISLLEFRERFDRDLEDVYGSVLQKQQKDGLVERRGGNLRLTARGLDLANLVMEEYL</sequence>
<keyword evidence="12" id="KW-1185">Reference proteome</keyword>
<keyword evidence="9" id="KW-0004">4Fe-4S</keyword>